<evidence type="ECO:0000313" key="3">
    <source>
        <dbReference type="EMBL" id="KNC80384.1"/>
    </source>
</evidence>
<dbReference type="eggNOG" id="ENOG502RCTR">
    <property type="taxonomic scope" value="Eukaryota"/>
</dbReference>
<dbReference type="Pfam" id="PF03537">
    <property type="entry name" value="Glyco_hydro_114"/>
    <property type="match status" value="1"/>
</dbReference>
<dbReference type="STRING" id="667725.A0A0L0FUP1"/>
<sequence>MQTSTVELVLNADLNEDKEHVLWYKSKKFLIGVCVVATACVATGISLAVISANNTAHETHRAEVRASMSTPVAGTSWTLEAWGYKDEVKDDNYMVVVDMFDTSKSTIEKYQDEGHFVICYISAGTLESWRPDANTFPDSVLGLAMEDWAGEKWFDISKIFELEELMEPRFQMARDKGCQGIENDNVDCFINKCVSGMDKVDLTGYQLNYNKWLADTAHKYGMISSLKNAGDLVYQLVDWFDMVIVEECANYNECGLYKPFTQQNKGIFSVEYKTSSTAAKCSEAKEEFIRRKWNSDSTWKDCDY</sequence>
<dbReference type="OrthoDB" id="2108802at2759"/>
<evidence type="ECO:0000313" key="4">
    <source>
        <dbReference type="Proteomes" id="UP000054560"/>
    </source>
</evidence>
<dbReference type="RefSeq" id="XP_014154286.1">
    <property type="nucleotide sequence ID" value="XM_014298811.1"/>
</dbReference>
<proteinExistence type="predicted"/>
<name>A0A0L0FUP1_9EUKA</name>
<protein>
    <recommendedName>
        <fullName evidence="2">Glycoside-hydrolase family GH114 TIM-barrel domain-containing protein</fullName>
    </recommendedName>
</protein>
<dbReference type="AlphaFoldDB" id="A0A0L0FUP1"/>
<dbReference type="PANTHER" id="PTHR35273">
    <property type="entry name" value="ALPHA-1,4 POLYGALACTOSAMINIDASE, PUTATIVE (AFU_ORTHOLOGUE AFUA_3G07890)-RELATED"/>
    <property type="match status" value="1"/>
</dbReference>
<gene>
    <name evidence="3" type="ORF">SARC_07259</name>
</gene>
<keyword evidence="4" id="KW-1185">Reference proteome</keyword>
<dbReference type="EMBL" id="KQ242160">
    <property type="protein sequence ID" value="KNC80384.1"/>
    <property type="molecule type" value="Genomic_DNA"/>
</dbReference>
<evidence type="ECO:0000259" key="2">
    <source>
        <dbReference type="Pfam" id="PF03537"/>
    </source>
</evidence>
<keyword evidence="1" id="KW-1133">Transmembrane helix</keyword>
<dbReference type="PANTHER" id="PTHR35273:SF2">
    <property type="entry name" value="ALPHA-GALACTOSIDASE"/>
    <property type="match status" value="1"/>
</dbReference>
<keyword evidence="1" id="KW-0812">Transmembrane</keyword>
<evidence type="ECO:0000256" key="1">
    <source>
        <dbReference type="SAM" id="Phobius"/>
    </source>
</evidence>
<dbReference type="InterPro" id="IPR017853">
    <property type="entry name" value="GH"/>
</dbReference>
<feature type="transmembrane region" description="Helical" evidence="1">
    <location>
        <begin position="29"/>
        <end position="50"/>
    </location>
</feature>
<dbReference type="InterPro" id="IPR013785">
    <property type="entry name" value="Aldolase_TIM"/>
</dbReference>
<dbReference type="InterPro" id="IPR004352">
    <property type="entry name" value="GH114_TIM-barrel"/>
</dbReference>
<keyword evidence="1" id="KW-0472">Membrane</keyword>
<dbReference type="Gene3D" id="3.20.20.70">
    <property type="entry name" value="Aldolase class I"/>
    <property type="match status" value="1"/>
</dbReference>
<dbReference type="SUPFAM" id="SSF51445">
    <property type="entry name" value="(Trans)glycosidases"/>
    <property type="match status" value="1"/>
</dbReference>
<dbReference type="Proteomes" id="UP000054560">
    <property type="component" value="Unassembled WGS sequence"/>
</dbReference>
<dbReference type="GeneID" id="25907763"/>
<organism evidence="3 4">
    <name type="scientific">Sphaeroforma arctica JP610</name>
    <dbReference type="NCBI Taxonomy" id="667725"/>
    <lineage>
        <taxon>Eukaryota</taxon>
        <taxon>Ichthyosporea</taxon>
        <taxon>Ichthyophonida</taxon>
        <taxon>Sphaeroforma</taxon>
    </lineage>
</organism>
<reference evidence="3 4" key="1">
    <citation type="submission" date="2011-02" db="EMBL/GenBank/DDBJ databases">
        <title>The Genome Sequence of Sphaeroforma arctica JP610.</title>
        <authorList>
            <consortium name="The Broad Institute Genome Sequencing Platform"/>
            <person name="Russ C."/>
            <person name="Cuomo C."/>
            <person name="Young S.K."/>
            <person name="Zeng Q."/>
            <person name="Gargeya S."/>
            <person name="Alvarado L."/>
            <person name="Berlin A."/>
            <person name="Chapman S.B."/>
            <person name="Chen Z."/>
            <person name="Freedman E."/>
            <person name="Gellesch M."/>
            <person name="Goldberg J."/>
            <person name="Griggs A."/>
            <person name="Gujja S."/>
            <person name="Heilman E."/>
            <person name="Heiman D."/>
            <person name="Howarth C."/>
            <person name="Mehta T."/>
            <person name="Neiman D."/>
            <person name="Pearson M."/>
            <person name="Roberts A."/>
            <person name="Saif S."/>
            <person name="Shea T."/>
            <person name="Shenoy N."/>
            <person name="Sisk P."/>
            <person name="Stolte C."/>
            <person name="Sykes S."/>
            <person name="White J."/>
            <person name="Yandava C."/>
            <person name="Burger G."/>
            <person name="Gray M.W."/>
            <person name="Holland P.W.H."/>
            <person name="King N."/>
            <person name="Lang F.B.F."/>
            <person name="Roger A.J."/>
            <person name="Ruiz-Trillo I."/>
            <person name="Haas B."/>
            <person name="Nusbaum C."/>
            <person name="Birren B."/>
        </authorList>
    </citation>
    <scope>NUCLEOTIDE SEQUENCE [LARGE SCALE GENOMIC DNA]</scope>
    <source>
        <strain evidence="3 4">JP610</strain>
    </source>
</reference>
<accession>A0A0L0FUP1</accession>
<feature type="domain" description="Glycoside-hydrolase family GH114 TIM-barrel" evidence="2">
    <location>
        <begin position="90"/>
        <end position="286"/>
    </location>
</feature>